<sequence length="63" mass="6483">MRPAPCAAFEPAPGQAAPTGDGDEMPCRVGPGIHGRAATGRVRVDALEVMPSRMSMHGNVRAA</sequence>
<accession>A0A382JE28</accession>
<evidence type="ECO:0000256" key="1">
    <source>
        <dbReference type="SAM" id="MobiDB-lite"/>
    </source>
</evidence>
<name>A0A382JE28_9ZZZZ</name>
<dbReference type="AlphaFoldDB" id="A0A382JE28"/>
<evidence type="ECO:0000313" key="2">
    <source>
        <dbReference type="EMBL" id="SVC09909.1"/>
    </source>
</evidence>
<proteinExistence type="predicted"/>
<organism evidence="2">
    <name type="scientific">marine metagenome</name>
    <dbReference type="NCBI Taxonomy" id="408172"/>
    <lineage>
        <taxon>unclassified sequences</taxon>
        <taxon>metagenomes</taxon>
        <taxon>ecological metagenomes</taxon>
    </lineage>
</organism>
<reference evidence="2" key="1">
    <citation type="submission" date="2018-05" db="EMBL/GenBank/DDBJ databases">
        <authorList>
            <person name="Lanie J.A."/>
            <person name="Ng W.-L."/>
            <person name="Kazmierczak K.M."/>
            <person name="Andrzejewski T.M."/>
            <person name="Davidsen T.M."/>
            <person name="Wayne K.J."/>
            <person name="Tettelin H."/>
            <person name="Glass J.I."/>
            <person name="Rusch D."/>
            <person name="Podicherti R."/>
            <person name="Tsui H.-C.T."/>
            <person name="Winkler M.E."/>
        </authorList>
    </citation>
    <scope>NUCLEOTIDE SEQUENCE</scope>
</reference>
<dbReference type="EMBL" id="UINC01073482">
    <property type="protein sequence ID" value="SVC09909.1"/>
    <property type="molecule type" value="Genomic_DNA"/>
</dbReference>
<protein>
    <submittedName>
        <fullName evidence="2">Uncharacterized protein</fullName>
    </submittedName>
</protein>
<feature type="region of interest" description="Disordered" evidence="1">
    <location>
        <begin position="1"/>
        <end position="25"/>
    </location>
</feature>
<gene>
    <name evidence="2" type="ORF">METZ01_LOCUS262763</name>
</gene>